<reference evidence="5" key="1">
    <citation type="journal article" date="2019" name="Sci. Rep.">
        <title>Draft genome of Tanacetum cinerariifolium, the natural source of mosquito coil.</title>
        <authorList>
            <person name="Yamashiro T."/>
            <person name="Shiraishi A."/>
            <person name="Satake H."/>
            <person name="Nakayama K."/>
        </authorList>
    </citation>
    <scope>NUCLEOTIDE SEQUENCE</scope>
</reference>
<keyword evidence="4" id="KW-0472">Membrane</keyword>
<dbReference type="InterPro" id="IPR043129">
    <property type="entry name" value="ATPase_NBD"/>
</dbReference>
<dbReference type="Pfam" id="PF00012">
    <property type="entry name" value="HSP70"/>
    <property type="match status" value="1"/>
</dbReference>
<organism evidence="5">
    <name type="scientific">Tanacetum cinerariifolium</name>
    <name type="common">Dalmatian daisy</name>
    <name type="synonym">Chrysanthemum cinerariifolium</name>
    <dbReference type="NCBI Taxonomy" id="118510"/>
    <lineage>
        <taxon>Eukaryota</taxon>
        <taxon>Viridiplantae</taxon>
        <taxon>Streptophyta</taxon>
        <taxon>Embryophyta</taxon>
        <taxon>Tracheophyta</taxon>
        <taxon>Spermatophyta</taxon>
        <taxon>Magnoliopsida</taxon>
        <taxon>eudicotyledons</taxon>
        <taxon>Gunneridae</taxon>
        <taxon>Pentapetalae</taxon>
        <taxon>asterids</taxon>
        <taxon>campanulids</taxon>
        <taxon>Asterales</taxon>
        <taxon>Asteraceae</taxon>
        <taxon>Asteroideae</taxon>
        <taxon>Anthemideae</taxon>
        <taxon>Anthemidinae</taxon>
        <taxon>Tanacetum</taxon>
    </lineage>
</organism>
<keyword evidence="2" id="KW-0547">Nucleotide-binding</keyword>
<dbReference type="GO" id="GO:0140662">
    <property type="term" value="F:ATP-dependent protein folding chaperone"/>
    <property type="evidence" value="ECO:0007669"/>
    <property type="project" value="InterPro"/>
</dbReference>
<dbReference type="Gene3D" id="3.30.420.40">
    <property type="match status" value="1"/>
</dbReference>
<keyword evidence="4" id="KW-0812">Transmembrane</keyword>
<proteinExistence type="inferred from homology"/>
<sequence>MLEGTSWEPLAWWRMGFLQRDLCIGILTMMTIVGITEVHFLFFDLESSVFLILIEELIEKDDGFAGVFLDNKRLIRIRFSDSTVQPDMELWPFNVIMVEHKGKYEEYSPKEISCMILNNLKESAEAFLAIEVVDAVINVLAYFSDKQRHAIKDTDTLGVVELYNIIWMACRPALAMAARAMAQA</sequence>
<dbReference type="PANTHER" id="PTHR19375">
    <property type="entry name" value="HEAT SHOCK PROTEIN 70KDA"/>
    <property type="match status" value="1"/>
</dbReference>
<dbReference type="InterPro" id="IPR013126">
    <property type="entry name" value="Hsp_70_fam"/>
</dbReference>
<name>A0A6L2J647_TANCI</name>
<accession>A0A6L2J647</accession>
<feature type="transmembrane region" description="Helical" evidence="4">
    <location>
        <begin position="22"/>
        <end position="43"/>
    </location>
</feature>
<evidence type="ECO:0000256" key="2">
    <source>
        <dbReference type="ARBA" id="ARBA00022741"/>
    </source>
</evidence>
<dbReference type="SUPFAM" id="SSF53067">
    <property type="entry name" value="Actin-like ATPase domain"/>
    <property type="match status" value="1"/>
</dbReference>
<keyword evidence="3" id="KW-0067">ATP-binding</keyword>
<comment type="similarity">
    <text evidence="1">Belongs to the heat shock protein 70 family.</text>
</comment>
<dbReference type="EMBL" id="BKCJ010000358">
    <property type="protein sequence ID" value="GEU32459.1"/>
    <property type="molecule type" value="Genomic_DNA"/>
</dbReference>
<protein>
    <submittedName>
        <fullName evidence="5">Uncharacterized protein</fullName>
    </submittedName>
</protein>
<evidence type="ECO:0000256" key="4">
    <source>
        <dbReference type="SAM" id="Phobius"/>
    </source>
</evidence>
<evidence type="ECO:0000256" key="3">
    <source>
        <dbReference type="ARBA" id="ARBA00022840"/>
    </source>
</evidence>
<gene>
    <name evidence="5" type="ORF">Tci_004437</name>
</gene>
<comment type="caution">
    <text evidence="5">The sequence shown here is derived from an EMBL/GenBank/DDBJ whole genome shotgun (WGS) entry which is preliminary data.</text>
</comment>
<dbReference type="FunFam" id="3.30.420.40:FF:000028">
    <property type="entry name" value="heat shock 70 kDa protein-like"/>
    <property type="match status" value="1"/>
</dbReference>
<evidence type="ECO:0000256" key="1">
    <source>
        <dbReference type="ARBA" id="ARBA00007381"/>
    </source>
</evidence>
<dbReference type="AlphaFoldDB" id="A0A6L2J647"/>
<dbReference type="GO" id="GO:0005524">
    <property type="term" value="F:ATP binding"/>
    <property type="evidence" value="ECO:0007669"/>
    <property type="project" value="UniProtKB-KW"/>
</dbReference>
<evidence type="ECO:0000313" key="5">
    <source>
        <dbReference type="EMBL" id="GEU32459.1"/>
    </source>
</evidence>
<keyword evidence="4" id="KW-1133">Transmembrane helix</keyword>